<reference evidence="1" key="1">
    <citation type="submission" date="2023-03" db="EMBL/GenBank/DDBJ databases">
        <title>Actinorhabdospora filicis NBRC 111898.</title>
        <authorList>
            <person name="Ichikawa N."/>
            <person name="Sato H."/>
            <person name="Tonouchi N."/>
        </authorList>
    </citation>
    <scope>NUCLEOTIDE SEQUENCE</scope>
    <source>
        <strain evidence="1">NBRC 111898</strain>
    </source>
</reference>
<organism evidence="1 2">
    <name type="scientific">Actinorhabdospora filicis</name>
    <dbReference type="NCBI Taxonomy" id="1785913"/>
    <lineage>
        <taxon>Bacteria</taxon>
        <taxon>Bacillati</taxon>
        <taxon>Actinomycetota</taxon>
        <taxon>Actinomycetes</taxon>
        <taxon>Micromonosporales</taxon>
        <taxon>Micromonosporaceae</taxon>
        <taxon>Actinorhabdospora</taxon>
    </lineage>
</organism>
<name>A0A9W6SJU5_9ACTN</name>
<evidence type="ECO:0000313" key="1">
    <source>
        <dbReference type="EMBL" id="GLZ77308.1"/>
    </source>
</evidence>
<dbReference type="RefSeq" id="WP_285662435.1">
    <property type="nucleotide sequence ID" value="NZ_BSTX01000001.1"/>
</dbReference>
<comment type="caution">
    <text evidence="1">The sequence shown here is derived from an EMBL/GenBank/DDBJ whole genome shotgun (WGS) entry which is preliminary data.</text>
</comment>
<sequence length="273" mass="31006">MSKKSDPIAAQIADLADRRSALIRFFGPSTKMLIEYCLDGVSVADIAKRHRMPLDKVDTLVRRRLEVGGRGAAGREFIRALGREDAVGCLEELALALTGSPMCAHCRRGFAWNTAGRPAVYCGGSCRQAAWRRRRAQPGYEPVELRLPEPREVSPGEMARILAGRNKGFLDELLFLERYERGEHPSLAGVRERRHRRACRPLRVWESDGDFRRLTIGRLYDWAFLEAVGRPRCPSSRTHEFYELSAYEKAEEVATRIRIGEPGDWRELDLLTP</sequence>
<accession>A0A9W6SJU5</accession>
<keyword evidence="2" id="KW-1185">Reference proteome</keyword>
<proteinExistence type="predicted"/>
<evidence type="ECO:0000313" key="2">
    <source>
        <dbReference type="Proteomes" id="UP001165079"/>
    </source>
</evidence>
<protein>
    <submittedName>
        <fullName evidence="1">Uncharacterized protein</fullName>
    </submittedName>
</protein>
<dbReference type="AlphaFoldDB" id="A0A9W6SJU5"/>
<dbReference type="EMBL" id="BSTX01000001">
    <property type="protein sequence ID" value="GLZ77308.1"/>
    <property type="molecule type" value="Genomic_DNA"/>
</dbReference>
<dbReference type="Proteomes" id="UP001165079">
    <property type="component" value="Unassembled WGS sequence"/>
</dbReference>
<gene>
    <name evidence="1" type="ORF">Afil01_21150</name>
</gene>